<accession>A0A850LGH4</accession>
<dbReference type="PANTHER" id="PTHR43353">
    <property type="entry name" value="SUCCINATE-SEMIALDEHYDE DEHYDROGENASE, MITOCHONDRIAL"/>
    <property type="match status" value="1"/>
</dbReference>
<evidence type="ECO:0000259" key="5">
    <source>
        <dbReference type="Pfam" id="PF00171"/>
    </source>
</evidence>
<dbReference type="CDD" id="cd07103">
    <property type="entry name" value="ALDH_F5_SSADH_GabD"/>
    <property type="match status" value="1"/>
</dbReference>
<organism evidence="6 7">
    <name type="scientific">Ruegeria pomeroyi</name>
    <dbReference type="NCBI Taxonomy" id="89184"/>
    <lineage>
        <taxon>Bacteria</taxon>
        <taxon>Pseudomonadati</taxon>
        <taxon>Pseudomonadota</taxon>
        <taxon>Alphaproteobacteria</taxon>
        <taxon>Rhodobacterales</taxon>
        <taxon>Roseobacteraceae</taxon>
        <taxon>Ruegeria</taxon>
    </lineage>
</organism>
<dbReference type="Proteomes" id="UP000565723">
    <property type="component" value="Unassembled WGS sequence"/>
</dbReference>
<dbReference type="PROSITE" id="PS00687">
    <property type="entry name" value="ALDEHYDE_DEHYDR_GLU"/>
    <property type="match status" value="1"/>
</dbReference>
<dbReference type="InterPro" id="IPR016160">
    <property type="entry name" value="Ald_DH_CS_CYS"/>
</dbReference>
<dbReference type="Gene3D" id="3.40.309.10">
    <property type="entry name" value="Aldehyde Dehydrogenase, Chain A, domain 2"/>
    <property type="match status" value="1"/>
</dbReference>
<dbReference type="OMA" id="IVTGMPT"/>
<dbReference type="SUPFAM" id="SSF53720">
    <property type="entry name" value="ALDH-like"/>
    <property type="match status" value="1"/>
</dbReference>
<dbReference type="GO" id="GO:0004777">
    <property type="term" value="F:succinate-semialdehyde dehydrogenase (NAD+) activity"/>
    <property type="evidence" value="ECO:0007669"/>
    <property type="project" value="TreeGrafter"/>
</dbReference>
<proteinExistence type="inferred from homology"/>
<evidence type="ECO:0000313" key="6">
    <source>
        <dbReference type="EMBL" id="NVK97013.1"/>
    </source>
</evidence>
<evidence type="ECO:0000256" key="3">
    <source>
        <dbReference type="PROSITE-ProRule" id="PRU10007"/>
    </source>
</evidence>
<gene>
    <name evidence="6" type="ORF">HW564_08810</name>
</gene>
<dbReference type="PROSITE" id="PS00070">
    <property type="entry name" value="ALDEHYDE_DEHYDR_CYS"/>
    <property type="match status" value="1"/>
</dbReference>
<dbReference type="FunFam" id="3.40.605.10:FF:000005">
    <property type="entry name" value="Succinate-semialdehyde dehydrogenase I"/>
    <property type="match status" value="1"/>
</dbReference>
<reference evidence="6 7" key="1">
    <citation type="journal article" date="2020" name="Proc. Natl. Acad. Sci. U.S.A.">
        <title>Ecological drivers of bacterial community assembly in synthetic phycospheres.</title>
        <authorList>
            <person name="Fu H."/>
            <person name="Uchimiya M."/>
            <person name="Gore J."/>
            <person name="Moran M.A."/>
        </authorList>
    </citation>
    <scope>NUCLEOTIDE SEQUENCE [LARGE SCALE GENOMIC DNA]</scope>
    <source>
        <strain evidence="6">HF-Din03</strain>
    </source>
</reference>
<dbReference type="NCBIfam" id="TIGR01780">
    <property type="entry name" value="SSADH"/>
    <property type="match status" value="1"/>
</dbReference>
<evidence type="ECO:0000313" key="7">
    <source>
        <dbReference type="Proteomes" id="UP000565723"/>
    </source>
</evidence>
<evidence type="ECO:0000256" key="2">
    <source>
        <dbReference type="ARBA" id="ARBA00023002"/>
    </source>
</evidence>
<protein>
    <submittedName>
        <fullName evidence="6">NAD-dependent succinate-semialdehyde dehydrogenase</fullName>
    </submittedName>
</protein>
<comment type="similarity">
    <text evidence="1 4">Belongs to the aldehyde dehydrogenase family.</text>
</comment>
<comment type="caution">
    <text evidence="6">The sequence shown here is derived from an EMBL/GenBank/DDBJ whole genome shotgun (WGS) entry which is preliminary data.</text>
</comment>
<dbReference type="AlphaFoldDB" id="A0A850LGH4"/>
<dbReference type="GO" id="GO:0009450">
    <property type="term" value="P:gamma-aminobutyric acid catabolic process"/>
    <property type="evidence" value="ECO:0007669"/>
    <property type="project" value="InterPro"/>
</dbReference>
<dbReference type="GO" id="GO:0005829">
    <property type="term" value="C:cytosol"/>
    <property type="evidence" value="ECO:0007669"/>
    <property type="project" value="TreeGrafter"/>
</dbReference>
<dbReference type="Pfam" id="PF00171">
    <property type="entry name" value="Aldedh"/>
    <property type="match status" value="1"/>
</dbReference>
<sequence length="486" mass="51212">MTTLALNDPGLLETRAYVNGVWIEGGARFAVQDPATGDLIAEVADLGAADTAAAIDAAHAAGPGWAALTGKERGAILRRWHDLMIQNADDLATILTAEMGKPWAEARGEILYGASFLEWFAEEAKRVYGETIPGHQRDKRIVVLKQPVGVVGSITPWNFPNAMIARKVAPALAVGCTFVARPAELTPLSALAMAVLAERAGVPAGVFNVIPSQDAAGVGAELCANPKVAKITFTGSTRVGRLLMQQCAPTIKKMSLELGGNAPFIVFDDADLDAAVDGAMIAKFRNNGQTCVCANRIYVQARVYDAFADKLAAKAAQLRVGNGFDTGVTTGPLINSAAVSKVEAHIADALAGGAEVVLGGTRAPLGGTFFAPTVLRDVTRDMLVCREETFGPLAALVRFESEDEVIDMANDSEFGLAAYFYSRDLARVWRMAEALESGMVGVNTGLISTEVAPFGGIKQSGLGREGSRHGIEDYLELKYLCLGGIG</sequence>
<dbReference type="InterPro" id="IPR010102">
    <property type="entry name" value="Succ_semiAld_DH"/>
</dbReference>
<dbReference type="InterPro" id="IPR050740">
    <property type="entry name" value="Aldehyde_DH_Superfamily"/>
</dbReference>
<dbReference type="EMBL" id="JABXIY010000023">
    <property type="protein sequence ID" value="NVK97013.1"/>
    <property type="molecule type" value="Genomic_DNA"/>
</dbReference>
<evidence type="ECO:0000256" key="1">
    <source>
        <dbReference type="ARBA" id="ARBA00009986"/>
    </source>
</evidence>
<dbReference type="InterPro" id="IPR016162">
    <property type="entry name" value="Ald_DH_N"/>
</dbReference>
<dbReference type="Gene3D" id="3.40.605.10">
    <property type="entry name" value="Aldehyde Dehydrogenase, Chain A, domain 1"/>
    <property type="match status" value="1"/>
</dbReference>
<dbReference type="InterPro" id="IPR016161">
    <property type="entry name" value="Ald_DH/histidinol_DH"/>
</dbReference>
<dbReference type="PANTHER" id="PTHR43353:SF5">
    <property type="entry name" value="SUCCINATE-SEMIALDEHYDE DEHYDROGENASE, MITOCHONDRIAL"/>
    <property type="match status" value="1"/>
</dbReference>
<dbReference type="InterPro" id="IPR016163">
    <property type="entry name" value="Ald_DH_C"/>
</dbReference>
<dbReference type="FunFam" id="3.40.309.10:FF:000004">
    <property type="entry name" value="Succinate-semialdehyde dehydrogenase I"/>
    <property type="match status" value="1"/>
</dbReference>
<keyword evidence="2 4" id="KW-0560">Oxidoreductase</keyword>
<name>A0A850LGH4_9RHOB</name>
<dbReference type="InterPro" id="IPR015590">
    <property type="entry name" value="Aldehyde_DH_dom"/>
</dbReference>
<dbReference type="InterPro" id="IPR029510">
    <property type="entry name" value="Ald_DH_CS_GLU"/>
</dbReference>
<feature type="domain" description="Aldehyde dehydrogenase" evidence="5">
    <location>
        <begin position="22"/>
        <end position="479"/>
    </location>
</feature>
<feature type="active site" evidence="3">
    <location>
        <position position="257"/>
    </location>
</feature>
<evidence type="ECO:0000256" key="4">
    <source>
        <dbReference type="RuleBase" id="RU003345"/>
    </source>
</evidence>
<dbReference type="RefSeq" id="WP_011242054.1">
    <property type="nucleotide sequence ID" value="NZ_JABXIY010000023.1"/>
</dbReference>